<evidence type="ECO:0000259" key="1">
    <source>
        <dbReference type="Pfam" id="PF08450"/>
    </source>
</evidence>
<sequence>MDFSQVRVIPVPGQGPEDILIDDQERIYTGLLDGRIVRIDEHAGGVETIASLPGRPLGIEFFGEDELVVCASDKGLLRVEIETGNYTVLTESVDGVKVRACNNAAVASDGTIYFSDSSTDFDIPSWRREMILKRGSGRLIRRDLDGSAQVIADGLQFANGVALSADETTVFVAETTTRSLRKVSLTGTDAGAVTVVCDDLPGYPDNCSTGSDGLIWIALPNPEKRVLSYLHQAPVLARTLVSRLPESLMPGPSDTVAVVAVNDSGEIVRRYAGAIRDFPMLTSVREYDGRLWFGSLEAYGVATAPR</sequence>
<dbReference type="AlphaFoldDB" id="A0A839RKE7"/>
<gene>
    <name evidence="2" type="ORF">FHU29_001078</name>
</gene>
<evidence type="ECO:0000313" key="2">
    <source>
        <dbReference type="EMBL" id="MBB3036644.1"/>
    </source>
</evidence>
<dbReference type="GO" id="GO:0012505">
    <property type="term" value="C:endomembrane system"/>
    <property type="evidence" value="ECO:0007669"/>
    <property type="project" value="TreeGrafter"/>
</dbReference>
<dbReference type="RefSeq" id="WP_064440941.1">
    <property type="nucleotide sequence ID" value="NZ_BDDI01000010.1"/>
</dbReference>
<reference evidence="2 3" key="1">
    <citation type="submission" date="2020-08" db="EMBL/GenBank/DDBJ databases">
        <title>Sequencing the genomes of 1000 actinobacteria strains.</title>
        <authorList>
            <person name="Klenk H.-P."/>
        </authorList>
    </citation>
    <scope>NUCLEOTIDE SEQUENCE [LARGE SCALE GENOMIC DNA]</scope>
    <source>
        <strain evidence="2 3">DSM 45258</strain>
    </source>
</reference>
<dbReference type="InterPro" id="IPR013658">
    <property type="entry name" value="SGL"/>
</dbReference>
<dbReference type="Proteomes" id="UP000567922">
    <property type="component" value="Unassembled WGS sequence"/>
</dbReference>
<dbReference type="PANTHER" id="PTHR10426:SF88">
    <property type="entry name" value="ADIPOCYTE PLASMA MEMBRANE-ASSOCIATED PROTEIN HEMOMUCIN-RELATED"/>
    <property type="match status" value="1"/>
</dbReference>
<dbReference type="EMBL" id="JACHWS010000001">
    <property type="protein sequence ID" value="MBB3036644.1"/>
    <property type="molecule type" value="Genomic_DNA"/>
</dbReference>
<accession>A0A839RKE7</accession>
<name>A0A839RKE7_9ACTN</name>
<feature type="domain" description="SMP-30/Gluconolactonase/LRE-like region" evidence="1">
    <location>
        <begin position="28"/>
        <end position="229"/>
    </location>
</feature>
<protein>
    <submittedName>
        <fullName evidence="2">Sugar lactone lactonase YvrE</fullName>
    </submittedName>
</protein>
<proteinExistence type="predicted"/>
<organism evidence="2 3">
    <name type="scientific">Hoyosella altamirensis</name>
    <dbReference type="NCBI Taxonomy" id="616997"/>
    <lineage>
        <taxon>Bacteria</taxon>
        <taxon>Bacillati</taxon>
        <taxon>Actinomycetota</taxon>
        <taxon>Actinomycetes</taxon>
        <taxon>Mycobacteriales</taxon>
        <taxon>Hoyosellaceae</taxon>
        <taxon>Hoyosella</taxon>
    </lineage>
</organism>
<dbReference type="OrthoDB" id="3332247at2"/>
<keyword evidence="3" id="KW-1185">Reference proteome</keyword>
<dbReference type="Pfam" id="PF08450">
    <property type="entry name" value="SGL"/>
    <property type="match status" value="1"/>
</dbReference>
<dbReference type="GO" id="GO:0016787">
    <property type="term" value="F:hydrolase activity"/>
    <property type="evidence" value="ECO:0007669"/>
    <property type="project" value="TreeGrafter"/>
</dbReference>
<comment type="caution">
    <text evidence="2">The sequence shown here is derived from an EMBL/GenBank/DDBJ whole genome shotgun (WGS) entry which is preliminary data.</text>
</comment>
<dbReference type="SUPFAM" id="SSF63829">
    <property type="entry name" value="Calcium-dependent phosphotriesterase"/>
    <property type="match status" value="1"/>
</dbReference>
<dbReference type="InterPro" id="IPR011042">
    <property type="entry name" value="6-blade_b-propeller_TolB-like"/>
</dbReference>
<dbReference type="Gene3D" id="2.120.10.30">
    <property type="entry name" value="TolB, C-terminal domain"/>
    <property type="match status" value="1"/>
</dbReference>
<dbReference type="PANTHER" id="PTHR10426">
    <property type="entry name" value="STRICTOSIDINE SYNTHASE-RELATED"/>
    <property type="match status" value="1"/>
</dbReference>
<evidence type="ECO:0000313" key="3">
    <source>
        <dbReference type="Proteomes" id="UP000567922"/>
    </source>
</evidence>